<dbReference type="InterPro" id="IPR028349">
    <property type="entry name" value="PafC-like"/>
</dbReference>
<dbReference type="PROSITE" id="PS52050">
    <property type="entry name" value="WYL"/>
    <property type="match status" value="1"/>
</dbReference>
<dbReference type="AlphaFoldDB" id="A0A845RER9"/>
<protein>
    <submittedName>
        <fullName evidence="4">YafY family transcriptional regulator</fullName>
    </submittedName>
</protein>
<gene>
    <name evidence="4" type="ORF">D3Z39_06405</name>
    <name evidence="5" type="ORF">FMM72_00885</name>
</gene>
<dbReference type="InterPro" id="IPR051534">
    <property type="entry name" value="CBASS_pafABC_assoc_protein"/>
</dbReference>
<reference evidence="4 6" key="1">
    <citation type="submission" date="2018-08" db="EMBL/GenBank/DDBJ databases">
        <title>Murine metabolic-syndrome-specific gut microbial biobank.</title>
        <authorList>
            <person name="Liu C."/>
        </authorList>
    </citation>
    <scope>NUCLEOTIDE SEQUENCE [LARGE SCALE GENOMIC DNA]</scope>
    <source>
        <strain evidence="4 6">X69</strain>
    </source>
</reference>
<dbReference type="PIRSF" id="PIRSF016838">
    <property type="entry name" value="PafC"/>
    <property type="match status" value="1"/>
</dbReference>
<dbReference type="PANTHER" id="PTHR34580:SF1">
    <property type="entry name" value="PROTEIN PAFC"/>
    <property type="match status" value="1"/>
</dbReference>
<dbReference type="EMBL" id="QXWZ01000008">
    <property type="protein sequence ID" value="NBI78500.1"/>
    <property type="molecule type" value="Genomic_DNA"/>
</dbReference>
<dbReference type="SUPFAM" id="SSF46785">
    <property type="entry name" value="Winged helix' DNA-binding domain"/>
    <property type="match status" value="1"/>
</dbReference>
<evidence type="ECO:0000313" key="7">
    <source>
        <dbReference type="Proteomes" id="UP000462501"/>
    </source>
</evidence>
<dbReference type="InterPro" id="IPR026881">
    <property type="entry name" value="WYL_dom"/>
</dbReference>
<dbReference type="PANTHER" id="PTHR34580">
    <property type="match status" value="1"/>
</dbReference>
<dbReference type="Pfam" id="PF25583">
    <property type="entry name" value="WCX"/>
    <property type="match status" value="1"/>
</dbReference>
<evidence type="ECO:0000313" key="4">
    <source>
        <dbReference type="EMBL" id="NBI78500.1"/>
    </source>
</evidence>
<dbReference type="Proteomes" id="UP000462501">
    <property type="component" value="Unassembled WGS sequence"/>
</dbReference>
<dbReference type="InterPro" id="IPR036390">
    <property type="entry name" value="WH_DNA-bd_sf"/>
</dbReference>
<dbReference type="InterPro" id="IPR036388">
    <property type="entry name" value="WH-like_DNA-bd_sf"/>
</dbReference>
<accession>A0A845RER9</accession>
<proteinExistence type="predicted"/>
<evidence type="ECO:0000313" key="5">
    <source>
        <dbReference type="EMBL" id="NDO37814.1"/>
    </source>
</evidence>
<comment type="caution">
    <text evidence="4">The sequence shown here is derived from an EMBL/GenBank/DDBJ whole genome shotgun (WGS) entry which is preliminary data.</text>
</comment>
<reference evidence="5 7" key="2">
    <citation type="submission" date="2019-06" db="EMBL/GenBank/DDBJ databases">
        <title>Draft genome sequences of 15 bacterial species constituting the stable defined intestinal microbiota of the GM15 gnotobiotic mouse model.</title>
        <authorList>
            <person name="Elie C."/>
            <person name="Mathieu A."/>
            <person name="Saliou A."/>
            <person name="Darnaud M."/>
            <person name="Leulier F."/>
            <person name="Tamellini A."/>
        </authorList>
    </citation>
    <scope>NUCLEOTIDE SEQUENCE [LARGE SCALE GENOMIC DNA]</scope>
    <source>
        <strain evidence="5 7">JM4-15</strain>
    </source>
</reference>
<evidence type="ECO:0000313" key="6">
    <source>
        <dbReference type="Proteomes" id="UP000446348"/>
    </source>
</evidence>
<dbReference type="PROSITE" id="PS51000">
    <property type="entry name" value="HTH_DEOR_2"/>
    <property type="match status" value="1"/>
</dbReference>
<dbReference type="InterPro" id="IPR057727">
    <property type="entry name" value="WCX_dom"/>
</dbReference>
<evidence type="ECO:0000259" key="3">
    <source>
        <dbReference type="PROSITE" id="PS51000"/>
    </source>
</evidence>
<dbReference type="Gene3D" id="1.10.10.10">
    <property type="entry name" value="Winged helix-like DNA-binding domain superfamily/Winged helix DNA-binding domain"/>
    <property type="match status" value="1"/>
</dbReference>
<dbReference type="EMBL" id="VIQT01000002">
    <property type="protein sequence ID" value="NDO37814.1"/>
    <property type="molecule type" value="Genomic_DNA"/>
</dbReference>
<evidence type="ECO:0000256" key="2">
    <source>
        <dbReference type="ARBA" id="ARBA00023163"/>
    </source>
</evidence>
<feature type="domain" description="HTH deoR-type" evidence="3">
    <location>
        <begin position="2"/>
        <end position="60"/>
    </location>
</feature>
<dbReference type="Pfam" id="PF13280">
    <property type="entry name" value="WYL"/>
    <property type="match status" value="1"/>
</dbReference>
<keyword evidence="1" id="KW-0805">Transcription regulation</keyword>
<dbReference type="GO" id="GO:0003700">
    <property type="term" value="F:DNA-binding transcription factor activity"/>
    <property type="evidence" value="ECO:0007669"/>
    <property type="project" value="InterPro"/>
</dbReference>
<dbReference type="InterPro" id="IPR013196">
    <property type="entry name" value="HTH_11"/>
</dbReference>
<name>A0A845RER9_9FIRM</name>
<organism evidence="4 6">
    <name type="scientific">Anaerotruncus colihominis</name>
    <dbReference type="NCBI Taxonomy" id="169435"/>
    <lineage>
        <taxon>Bacteria</taxon>
        <taxon>Bacillati</taxon>
        <taxon>Bacillota</taxon>
        <taxon>Clostridia</taxon>
        <taxon>Eubacteriales</taxon>
        <taxon>Oscillospiraceae</taxon>
        <taxon>Anaerotruncus</taxon>
    </lineage>
</organism>
<dbReference type="Proteomes" id="UP000446348">
    <property type="component" value="Unassembled WGS sequence"/>
</dbReference>
<sequence>MQESRLFRIVYYLLQNGKATAPELAQKFEVSIRTIYRDIDSISSAGIPIYATQGKGGGISIRNDYTLDKSLFSEQEQEQMLTALQGMVATTEENSNELLTKLSGLFQIKSTNWIEVDFSDWAHRTPQQDTFNIIKESIFQKRVISFCYFSGKGNKEKRNVRPIRLVFKSKSWYLYSFCLLRNDYRFFKLTRIKELEMLSETFTQDFTPAKIEKQIQVENTVAVKLKFDRQAAFRVYDEFTDNITEDSQGNLYVQIDLPDNEVLYSYVMSFSDSVEIIEPQSIREQMKKRLQKMQEKYRT</sequence>
<dbReference type="OrthoDB" id="9815009at2"/>
<evidence type="ECO:0000256" key="1">
    <source>
        <dbReference type="ARBA" id="ARBA00023015"/>
    </source>
</evidence>
<dbReference type="InterPro" id="IPR001034">
    <property type="entry name" value="DeoR_HTH"/>
</dbReference>
<dbReference type="Pfam" id="PF08279">
    <property type="entry name" value="HTH_11"/>
    <property type="match status" value="1"/>
</dbReference>
<keyword evidence="2" id="KW-0804">Transcription</keyword>